<evidence type="ECO:0000256" key="9">
    <source>
        <dbReference type="ARBA" id="ARBA00023201"/>
    </source>
</evidence>
<evidence type="ECO:0000256" key="10">
    <source>
        <dbReference type="ARBA" id="ARBA00025753"/>
    </source>
</evidence>
<reference evidence="13 14" key="1">
    <citation type="submission" date="2020-01" db="EMBL/GenBank/DDBJ databases">
        <authorList>
            <person name="Kim M.K."/>
        </authorList>
    </citation>
    <scope>NUCLEOTIDE SEQUENCE [LARGE SCALE GENOMIC DNA]</scope>
    <source>
        <strain evidence="13 14">172606-1</strain>
    </source>
</reference>
<comment type="similarity">
    <text evidence="10">Belongs to the NhaD Na(+)/H(+) (TC 2.A.62) antiporter family.</text>
</comment>
<evidence type="ECO:0000313" key="14">
    <source>
        <dbReference type="Proteomes" id="UP000480178"/>
    </source>
</evidence>
<evidence type="ECO:0000259" key="12">
    <source>
        <dbReference type="Pfam" id="PF03600"/>
    </source>
</evidence>
<comment type="subcellular location">
    <subcellularLocation>
        <location evidence="1">Membrane</location>
        <topology evidence="1">Multi-pass membrane protein</topology>
    </subcellularLocation>
</comment>
<feature type="transmembrane region" description="Helical" evidence="11">
    <location>
        <begin position="246"/>
        <end position="266"/>
    </location>
</feature>
<dbReference type="PANTHER" id="PTHR43269:SF2">
    <property type="entry name" value="SODIUM_PROTON ANTIPORTER 1-RELATED"/>
    <property type="match status" value="1"/>
</dbReference>
<proteinExistence type="inferred from homology"/>
<feature type="transmembrane region" description="Helical" evidence="11">
    <location>
        <begin position="140"/>
        <end position="158"/>
    </location>
</feature>
<dbReference type="GO" id="GO:0016020">
    <property type="term" value="C:membrane"/>
    <property type="evidence" value="ECO:0007669"/>
    <property type="project" value="UniProtKB-SubCell"/>
</dbReference>
<dbReference type="InterPro" id="IPR004680">
    <property type="entry name" value="Cit_transptr-like_dom"/>
</dbReference>
<dbReference type="KEGG" id="rhoz:GXP67_14735"/>
<keyword evidence="9" id="KW-0739">Sodium transport</keyword>
<keyword evidence="7" id="KW-0406">Ion transport</keyword>
<dbReference type="GO" id="GO:0015297">
    <property type="term" value="F:antiporter activity"/>
    <property type="evidence" value="ECO:0007669"/>
    <property type="project" value="UniProtKB-KW"/>
</dbReference>
<feature type="transmembrane region" description="Helical" evidence="11">
    <location>
        <begin position="287"/>
        <end position="307"/>
    </location>
</feature>
<evidence type="ECO:0000256" key="11">
    <source>
        <dbReference type="SAM" id="Phobius"/>
    </source>
</evidence>
<keyword evidence="6" id="KW-0915">Sodium</keyword>
<keyword evidence="4 11" id="KW-0812">Transmembrane</keyword>
<accession>A0A6C0GJG5</accession>
<name>A0A6C0GJG5_9BACT</name>
<feature type="transmembrane region" description="Helical" evidence="11">
    <location>
        <begin position="27"/>
        <end position="46"/>
    </location>
</feature>
<gene>
    <name evidence="13" type="ORF">GXP67_14735</name>
</gene>
<keyword evidence="2" id="KW-0813">Transport</keyword>
<keyword evidence="14" id="KW-1185">Reference proteome</keyword>
<evidence type="ECO:0000256" key="8">
    <source>
        <dbReference type="ARBA" id="ARBA00023136"/>
    </source>
</evidence>
<feature type="transmembrane region" description="Helical" evidence="11">
    <location>
        <begin position="58"/>
        <end position="79"/>
    </location>
</feature>
<dbReference type="GO" id="GO:0006814">
    <property type="term" value="P:sodium ion transport"/>
    <property type="evidence" value="ECO:0007669"/>
    <property type="project" value="UniProtKB-KW"/>
</dbReference>
<evidence type="ECO:0000256" key="3">
    <source>
        <dbReference type="ARBA" id="ARBA00022449"/>
    </source>
</evidence>
<feature type="transmembrane region" description="Helical" evidence="11">
    <location>
        <begin position="178"/>
        <end position="199"/>
    </location>
</feature>
<dbReference type="RefSeq" id="WP_162443824.1">
    <property type="nucleotide sequence ID" value="NZ_CP048222.1"/>
</dbReference>
<evidence type="ECO:0000256" key="4">
    <source>
        <dbReference type="ARBA" id="ARBA00022692"/>
    </source>
</evidence>
<feature type="transmembrane region" description="Helical" evidence="11">
    <location>
        <begin position="364"/>
        <end position="391"/>
    </location>
</feature>
<dbReference type="AlphaFoldDB" id="A0A6C0GJG5"/>
<dbReference type="PANTHER" id="PTHR43269">
    <property type="entry name" value="SODIUM/PROTON ANTIPORTER 1-RELATED"/>
    <property type="match status" value="1"/>
</dbReference>
<evidence type="ECO:0000256" key="5">
    <source>
        <dbReference type="ARBA" id="ARBA00022989"/>
    </source>
</evidence>
<evidence type="ECO:0000256" key="1">
    <source>
        <dbReference type="ARBA" id="ARBA00004141"/>
    </source>
</evidence>
<protein>
    <submittedName>
        <fullName evidence="13">Sodium:proton antiporter</fullName>
    </submittedName>
</protein>
<feature type="domain" description="Citrate transporter-like" evidence="12">
    <location>
        <begin position="13"/>
        <end position="349"/>
    </location>
</feature>
<dbReference type="InterPro" id="IPR045016">
    <property type="entry name" value="NhaD-like"/>
</dbReference>
<keyword evidence="3" id="KW-0050">Antiport</keyword>
<dbReference type="NCBIfam" id="NF038006">
    <property type="entry name" value="NhaD_1"/>
    <property type="match status" value="1"/>
</dbReference>
<feature type="transmembrane region" description="Helical" evidence="11">
    <location>
        <begin position="403"/>
        <end position="425"/>
    </location>
</feature>
<evidence type="ECO:0000256" key="7">
    <source>
        <dbReference type="ARBA" id="ARBA00023065"/>
    </source>
</evidence>
<dbReference type="Proteomes" id="UP000480178">
    <property type="component" value="Chromosome"/>
</dbReference>
<feature type="transmembrane region" description="Helical" evidence="11">
    <location>
        <begin position="327"/>
        <end position="352"/>
    </location>
</feature>
<dbReference type="EMBL" id="CP048222">
    <property type="protein sequence ID" value="QHT67802.1"/>
    <property type="molecule type" value="Genomic_DNA"/>
</dbReference>
<feature type="transmembrane region" description="Helical" evidence="11">
    <location>
        <begin position="220"/>
        <end position="240"/>
    </location>
</feature>
<evidence type="ECO:0000256" key="6">
    <source>
        <dbReference type="ARBA" id="ARBA00023053"/>
    </source>
</evidence>
<keyword evidence="8 11" id="KW-0472">Membrane</keyword>
<keyword evidence="5 11" id="KW-1133">Transmembrane helix</keyword>
<sequence length="426" mass="46311">MYAAIIIIFVLGYLAIAFEHPIKINKTASALLTGVLCWTVYIMFSAEKDPVVEELSHHLGSIAEILFFLLGAMTIVELIDAHQGFRVITDRINTQDSRILLWVLSLFTFFLSALLDNLTTAIVMVSLLRKLVSDPDQRKFYAGMVIIAANAGGAWSPIGDVTTTMLWIGGQITSLTIIKSLLIPSLLSLVVPLIFLSFRMKGKLVGSEEGMPALHTHEKVTGGDIMLGFGLGALLFVPIFKTVTHLPPYMGMLLGLSVVWLVSEIIHSDKDEEERKPFTVAHALGKIDTSSILFFLGILIAIGSLEATHLLSNLATLMDETIGNLDYIVVAIGLASAVIDNVPLVAATMGMYDLTTFPTDSKLWIFLAYCAGTGGSILIIGSAAGVAVMGMEKIDFMWYVKKISFIALIGYFAGVFSYLLIYSLMA</sequence>
<evidence type="ECO:0000256" key="2">
    <source>
        <dbReference type="ARBA" id="ARBA00022448"/>
    </source>
</evidence>
<evidence type="ECO:0000313" key="13">
    <source>
        <dbReference type="EMBL" id="QHT67802.1"/>
    </source>
</evidence>
<dbReference type="Pfam" id="PF03600">
    <property type="entry name" value="CitMHS"/>
    <property type="match status" value="1"/>
</dbReference>
<organism evidence="13 14">
    <name type="scientific">Rhodocytophaga rosea</name>
    <dbReference type="NCBI Taxonomy" id="2704465"/>
    <lineage>
        <taxon>Bacteria</taxon>
        <taxon>Pseudomonadati</taxon>
        <taxon>Bacteroidota</taxon>
        <taxon>Cytophagia</taxon>
        <taxon>Cytophagales</taxon>
        <taxon>Rhodocytophagaceae</taxon>
        <taxon>Rhodocytophaga</taxon>
    </lineage>
</organism>
<feature type="transmembrane region" description="Helical" evidence="11">
    <location>
        <begin position="99"/>
        <end position="128"/>
    </location>
</feature>